<reference evidence="1 2" key="1">
    <citation type="journal article" date="2016" name="Nat. Commun.">
        <title>Extremotolerant tardigrade genome and improved radiotolerance of human cultured cells by tardigrade-unique protein.</title>
        <authorList>
            <person name="Hashimoto T."/>
            <person name="Horikawa D.D."/>
            <person name="Saito Y."/>
            <person name="Kuwahara H."/>
            <person name="Kozuka-Hata H."/>
            <person name="Shin-I T."/>
            <person name="Minakuchi Y."/>
            <person name="Ohishi K."/>
            <person name="Motoyama A."/>
            <person name="Aizu T."/>
            <person name="Enomoto A."/>
            <person name="Kondo K."/>
            <person name="Tanaka S."/>
            <person name="Hara Y."/>
            <person name="Koshikawa S."/>
            <person name="Sagara H."/>
            <person name="Miura T."/>
            <person name="Yokobori S."/>
            <person name="Miyagawa K."/>
            <person name="Suzuki Y."/>
            <person name="Kubo T."/>
            <person name="Oyama M."/>
            <person name="Kohara Y."/>
            <person name="Fujiyama A."/>
            <person name="Arakawa K."/>
            <person name="Katayama T."/>
            <person name="Toyoda A."/>
            <person name="Kunieda T."/>
        </authorList>
    </citation>
    <scope>NUCLEOTIDE SEQUENCE [LARGE SCALE GENOMIC DNA]</scope>
    <source>
        <strain evidence="1 2">YOKOZUNA-1</strain>
    </source>
</reference>
<protein>
    <submittedName>
        <fullName evidence="1">Uncharacterized protein</fullName>
    </submittedName>
</protein>
<dbReference type="Proteomes" id="UP000186922">
    <property type="component" value="Unassembled WGS sequence"/>
</dbReference>
<sequence length="85" mass="9519">LPVVCIIIIRSALKLDARRKIITPTGEVLRPNHPHYHYTSENVSTMSLQKDTTSSRVDETANCTMSVMTANPILNLNVPLYLPDE</sequence>
<organism evidence="1 2">
    <name type="scientific">Ramazzottius varieornatus</name>
    <name type="common">Water bear</name>
    <name type="synonym">Tardigrade</name>
    <dbReference type="NCBI Taxonomy" id="947166"/>
    <lineage>
        <taxon>Eukaryota</taxon>
        <taxon>Metazoa</taxon>
        <taxon>Ecdysozoa</taxon>
        <taxon>Tardigrada</taxon>
        <taxon>Eutardigrada</taxon>
        <taxon>Parachela</taxon>
        <taxon>Hypsibioidea</taxon>
        <taxon>Ramazzottiidae</taxon>
        <taxon>Ramazzottius</taxon>
    </lineage>
</organism>
<proteinExistence type="predicted"/>
<dbReference type="EMBL" id="BDGG01000015">
    <property type="protein sequence ID" value="GAV07406.1"/>
    <property type="molecule type" value="Genomic_DNA"/>
</dbReference>
<dbReference type="AlphaFoldDB" id="A0A1D1W2A8"/>
<evidence type="ECO:0000313" key="2">
    <source>
        <dbReference type="Proteomes" id="UP000186922"/>
    </source>
</evidence>
<gene>
    <name evidence="1" type="primary">RvY_17243-1</name>
    <name evidence="1" type="synonym">RvY_17243.1</name>
    <name evidence="1" type="ORF">RvY_17243</name>
</gene>
<name>A0A1D1W2A8_RAMVA</name>
<comment type="caution">
    <text evidence="1">The sequence shown here is derived from an EMBL/GenBank/DDBJ whole genome shotgun (WGS) entry which is preliminary data.</text>
</comment>
<keyword evidence="2" id="KW-1185">Reference proteome</keyword>
<feature type="non-terminal residue" evidence="1">
    <location>
        <position position="1"/>
    </location>
</feature>
<accession>A0A1D1W2A8</accession>
<evidence type="ECO:0000313" key="1">
    <source>
        <dbReference type="EMBL" id="GAV07406.1"/>
    </source>
</evidence>